<protein>
    <submittedName>
        <fullName evidence="1">Uncharacterized protein</fullName>
    </submittedName>
</protein>
<gene>
    <name evidence="1" type="ORF">PLEPLA_LOCUS10843</name>
</gene>
<name>A0A9N7Y959_PLEPL</name>
<sequence>MRGKRSGVETQIRKENNALLDISGDTVHMVSNSAKALLNPFKSCVEEFCTDVYYDIEKFPKQKELFGEFQSLLHMKNKSLIRPISSRFLQMLEVCNRIRELVDPLIAHYFSFLSPHDQRKYR</sequence>
<comment type="caution">
    <text evidence="1">The sequence shown here is derived from an EMBL/GenBank/DDBJ whole genome shotgun (WGS) entry which is preliminary data.</text>
</comment>
<proteinExistence type="predicted"/>
<dbReference type="Proteomes" id="UP001153269">
    <property type="component" value="Unassembled WGS sequence"/>
</dbReference>
<evidence type="ECO:0000313" key="2">
    <source>
        <dbReference type="Proteomes" id="UP001153269"/>
    </source>
</evidence>
<dbReference type="AlphaFoldDB" id="A0A9N7Y959"/>
<dbReference type="PANTHER" id="PTHR37162:SF1">
    <property type="entry name" value="BED-TYPE DOMAIN-CONTAINING PROTEIN"/>
    <property type="match status" value="1"/>
</dbReference>
<reference evidence="1" key="1">
    <citation type="submission" date="2020-03" db="EMBL/GenBank/DDBJ databases">
        <authorList>
            <person name="Weist P."/>
        </authorList>
    </citation>
    <scope>NUCLEOTIDE SEQUENCE</scope>
</reference>
<organism evidence="1 2">
    <name type="scientific">Pleuronectes platessa</name>
    <name type="common">European plaice</name>
    <dbReference type="NCBI Taxonomy" id="8262"/>
    <lineage>
        <taxon>Eukaryota</taxon>
        <taxon>Metazoa</taxon>
        <taxon>Chordata</taxon>
        <taxon>Craniata</taxon>
        <taxon>Vertebrata</taxon>
        <taxon>Euteleostomi</taxon>
        <taxon>Actinopterygii</taxon>
        <taxon>Neopterygii</taxon>
        <taxon>Teleostei</taxon>
        <taxon>Neoteleostei</taxon>
        <taxon>Acanthomorphata</taxon>
        <taxon>Carangaria</taxon>
        <taxon>Pleuronectiformes</taxon>
        <taxon>Pleuronectoidei</taxon>
        <taxon>Pleuronectidae</taxon>
        <taxon>Pleuronectes</taxon>
    </lineage>
</organism>
<dbReference type="EMBL" id="CADEAL010000622">
    <property type="protein sequence ID" value="CAB1422925.1"/>
    <property type="molecule type" value="Genomic_DNA"/>
</dbReference>
<dbReference type="PANTHER" id="PTHR37162">
    <property type="entry name" value="HAT FAMILY DIMERISATION DOMAINCONTAINING PROTEIN-RELATED"/>
    <property type="match status" value="1"/>
</dbReference>
<accession>A0A9N7Y959</accession>
<keyword evidence="2" id="KW-1185">Reference proteome</keyword>
<evidence type="ECO:0000313" key="1">
    <source>
        <dbReference type="EMBL" id="CAB1422925.1"/>
    </source>
</evidence>